<evidence type="ECO:0000256" key="6">
    <source>
        <dbReference type="ARBA" id="ARBA00022989"/>
    </source>
</evidence>
<feature type="transmembrane region" description="Helical" evidence="13">
    <location>
        <begin position="298"/>
        <end position="315"/>
    </location>
</feature>
<evidence type="ECO:0000256" key="8">
    <source>
        <dbReference type="ARBA" id="ARBA00023065"/>
    </source>
</evidence>
<accession>A0AA89C1X2</accession>
<dbReference type="AlphaFoldDB" id="A0AA89C1X2"/>
<feature type="transmembrane region" description="Helical" evidence="13">
    <location>
        <begin position="112"/>
        <end position="129"/>
    </location>
</feature>
<sequence>MDSGHVFHIADYVIFVFTIVISLGIGVFYALSGGRQRTTSEFLVGNRKMSVLPVAISLMVSFESSIMILGTPAEIYTYGIQSIWAIFGFLIADLASVKIMVPLIYPLKITSAYEVFYMGIVLFGPAIALEAVTGLPLYTSILVVAGASIIYTAIGGIKAVIWTDVFQSIVMVTGILAILIKGTLVVGGVGRTWEIANDNGRLNFFVFDTNPMTRHTFWNLFVGNIIRGFYFVFNQSSVQRISSTSSLKDAKNVLLITAPAFLITVIMAIIEGIVAFAYYFTLRCDPLASKQISNPNQGAFSGCVTGAVFVFWIASGQTMSPGAKRTPRLPAAPVDQCFPVNIMNNSIWFNYNSSSFSNTTSFMTSTMAESVTSAIEPQGLDRLYSISYMWLGVIGIFFTMFIATVVSFCTGFEKPKDSNPLYLVSLIDEVFPFLPSTFRKCFRFGYNYDKSEFLKEMELKETTPEDLNDLNLHLLTRLTISMDSPNGNMGISVTDPNFEQDDFRTITKRTEATDDIKSPEEEKSPLKC</sequence>
<name>A0AA89C1X2_PINIB</name>
<dbReference type="PANTHER" id="PTHR42985">
    <property type="entry name" value="SODIUM-COUPLED MONOCARBOXYLATE TRANSPORTER"/>
    <property type="match status" value="1"/>
</dbReference>
<feature type="transmembrane region" description="Helical" evidence="13">
    <location>
        <begin position="12"/>
        <end position="31"/>
    </location>
</feature>
<dbReference type="GO" id="GO:0005886">
    <property type="term" value="C:plasma membrane"/>
    <property type="evidence" value="ECO:0007669"/>
    <property type="project" value="UniProtKB-SubCell"/>
</dbReference>
<feature type="transmembrane region" description="Helical" evidence="13">
    <location>
        <begin position="216"/>
        <end position="233"/>
    </location>
</feature>
<dbReference type="EMBL" id="VSWD01000008">
    <property type="protein sequence ID" value="KAK3096003.1"/>
    <property type="molecule type" value="Genomic_DNA"/>
</dbReference>
<evidence type="ECO:0000256" key="12">
    <source>
        <dbReference type="SAM" id="MobiDB-lite"/>
    </source>
</evidence>
<keyword evidence="9 13" id="KW-0472">Membrane</keyword>
<evidence type="ECO:0000313" key="14">
    <source>
        <dbReference type="EMBL" id="KAK3096003.1"/>
    </source>
</evidence>
<evidence type="ECO:0000256" key="7">
    <source>
        <dbReference type="ARBA" id="ARBA00023053"/>
    </source>
</evidence>
<dbReference type="GO" id="GO:0015293">
    <property type="term" value="F:symporter activity"/>
    <property type="evidence" value="ECO:0007669"/>
    <property type="project" value="TreeGrafter"/>
</dbReference>
<keyword evidence="10" id="KW-0739">Sodium transport</keyword>
<evidence type="ECO:0000256" key="5">
    <source>
        <dbReference type="ARBA" id="ARBA00022692"/>
    </source>
</evidence>
<dbReference type="InterPro" id="IPR038377">
    <property type="entry name" value="Na/Glc_symporter_sf"/>
</dbReference>
<evidence type="ECO:0000313" key="15">
    <source>
        <dbReference type="Proteomes" id="UP001186944"/>
    </source>
</evidence>
<dbReference type="Proteomes" id="UP001186944">
    <property type="component" value="Unassembled WGS sequence"/>
</dbReference>
<evidence type="ECO:0000256" key="1">
    <source>
        <dbReference type="ARBA" id="ARBA00004651"/>
    </source>
</evidence>
<comment type="caution">
    <text evidence="14">The sequence shown here is derived from an EMBL/GenBank/DDBJ whole genome shotgun (WGS) entry which is preliminary data.</text>
</comment>
<reference evidence="14" key="1">
    <citation type="submission" date="2019-08" db="EMBL/GenBank/DDBJ databases">
        <title>The improved chromosome-level genome for the pearl oyster Pinctada fucata martensii using PacBio sequencing and Hi-C.</title>
        <authorList>
            <person name="Zheng Z."/>
        </authorList>
    </citation>
    <scope>NUCLEOTIDE SEQUENCE</scope>
    <source>
        <strain evidence="14">ZZ-2019</strain>
        <tissue evidence="14">Adductor muscle</tissue>
    </source>
</reference>
<keyword evidence="5 13" id="KW-0812">Transmembrane</keyword>
<organism evidence="14 15">
    <name type="scientific">Pinctada imbricata</name>
    <name type="common">Atlantic pearl-oyster</name>
    <name type="synonym">Pinctada martensii</name>
    <dbReference type="NCBI Taxonomy" id="66713"/>
    <lineage>
        <taxon>Eukaryota</taxon>
        <taxon>Metazoa</taxon>
        <taxon>Spiralia</taxon>
        <taxon>Lophotrochozoa</taxon>
        <taxon>Mollusca</taxon>
        <taxon>Bivalvia</taxon>
        <taxon>Autobranchia</taxon>
        <taxon>Pteriomorphia</taxon>
        <taxon>Pterioida</taxon>
        <taxon>Pterioidea</taxon>
        <taxon>Pteriidae</taxon>
        <taxon>Pinctada</taxon>
    </lineage>
</organism>
<keyword evidence="6 13" id="KW-1133">Transmembrane helix</keyword>
<evidence type="ECO:0000256" key="11">
    <source>
        <dbReference type="RuleBase" id="RU362091"/>
    </source>
</evidence>
<evidence type="ECO:0000256" key="13">
    <source>
        <dbReference type="SAM" id="Phobius"/>
    </source>
</evidence>
<evidence type="ECO:0000256" key="9">
    <source>
        <dbReference type="ARBA" id="ARBA00023136"/>
    </source>
</evidence>
<dbReference type="Pfam" id="PF00474">
    <property type="entry name" value="SSF"/>
    <property type="match status" value="2"/>
</dbReference>
<dbReference type="PANTHER" id="PTHR42985:SF40">
    <property type="entry name" value="LD47995P-RELATED"/>
    <property type="match status" value="1"/>
</dbReference>
<keyword evidence="15" id="KW-1185">Reference proteome</keyword>
<keyword evidence="3" id="KW-0813">Transport</keyword>
<evidence type="ECO:0008006" key="16">
    <source>
        <dbReference type="Google" id="ProtNLM"/>
    </source>
</evidence>
<keyword evidence="7" id="KW-0915">Sodium</keyword>
<feature type="transmembrane region" description="Helical" evidence="13">
    <location>
        <begin position="169"/>
        <end position="189"/>
    </location>
</feature>
<feature type="transmembrane region" description="Helical" evidence="13">
    <location>
        <begin position="253"/>
        <end position="278"/>
    </location>
</feature>
<proteinExistence type="inferred from homology"/>
<protein>
    <recommendedName>
        <fullName evidence="16">Sodium-coupled monocarboxylate transporter 1</fullName>
    </recommendedName>
</protein>
<evidence type="ECO:0000256" key="10">
    <source>
        <dbReference type="ARBA" id="ARBA00023201"/>
    </source>
</evidence>
<keyword evidence="8" id="KW-0406">Ion transport</keyword>
<comment type="similarity">
    <text evidence="2 11">Belongs to the sodium:solute symporter (SSF) (TC 2.A.21) family.</text>
</comment>
<feature type="transmembrane region" description="Helical" evidence="13">
    <location>
        <begin position="135"/>
        <end position="157"/>
    </location>
</feature>
<dbReference type="InterPro" id="IPR051163">
    <property type="entry name" value="Sodium:Solute_Symporter_SSF"/>
</dbReference>
<feature type="region of interest" description="Disordered" evidence="12">
    <location>
        <begin position="509"/>
        <end position="528"/>
    </location>
</feature>
<evidence type="ECO:0000256" key="3">
    <source>
        <dbReference type="ARBA" id="ARBA00022448"/>
    </source>
</evidence>
<feature type="transmembrane region" description="Helical" evidence="13">
    <location>
        <begin position="388"/>
        <end position="408"/>
    </location>
</feature>
<evidence type="ECO:0000256" key="4">
    <source>
        <dbReference type="ARBA" id="ARBA00022475"/>
    </source>
</evidence>
<comment type="subcellular location">
    <subcellularLocation>
        <location evidence="1">Cell membrane</location>
        <topology evidence="1">Multi-pass membrane protein</topology>
    </subcellularLocation>
</comment>
<feature type="transmembrane region" description="Helical" evidence="13">
    <location>
        <begin position="51"/>
        <end position="71"/>
    </location>
</feature>
<dbReference type="PROSITE" id="PS50283">
    <property type="entry name" value="NA_SOLUT_SYMP_3"/>
    <property type="match status" value="1"/>
</dbReference>
<dbReference type="Gene3D" id="1.20.1730.10">
    <property type="entry name" value="Sodium/glucose cotransporter"/>
    <property type="match status" value="1"/>
</dbReference>
<dbReference type="InterPro" id="IPR001734">
    <property type="entry name" value="Na/solute_symporter"/>
</dbReference>
<gene>
    <name evidence="14" type="ORF">FSP39_021869</name>
</gene>
<keyword evidence="4" id="KW-1003">Cell membrane</keyword>
<feature type="transmembrane region" description="Helical" evidence="13">
    <location>
        <begin position="83"/>
        <end position="105"/>
    </location>
</feature>
<evidence type="ECO:0000256" key="2">
    <source>
        <dbReference type="ARBA" id="ARBA00006434"/>
    </source>
</evidence>
<dbReference type="GO" id="GO:0006814">
    <property type="term" value="P:sodium ion transport"/>
    <property type="evidence" value="ECO:0007669"/>
    <property type="project" value="UniProtKB-KW"/>
</dbReference>